<comment type="caution">
    <text evidence="1">The sequence shown here is derived from an EMBL/GenBank/DDBJ whole genome shotgun (WGS) entry which is preliminary data.</text>
</comment>
<dbReference type="PANTHER" id="PTHR35507">
    <property type="entry name" value="OS09G0488600 PROTEIN"/>
    <property type="match status" value="1"/>
</dbReference>
<name>A0A9Q0JPB7_9ROSI</name>
<feature type="non-terminal residue" evidence="1">
    <location>
        <position position="102"/>
    </location>
</feature>
<keyword evidence="2" id="KW-1185">Reference proteome</keyword>
<accession>A0A9Q0JPB7</accession>
<protein>
    <submittedName>
        <fullName evidence="1">Uncharacterized protein</fullName>
    </submittedName>
</protein>
<evidence type="ECO:0000313" key="1">
    <source>
        <dbReference type="EMBL" id="KAJ4848192.1"/>
    </source>
</evidence>
<dbReference type="Proteomes" id="UP001141552">
    <property type="component" value="Unassembled WGS sequence"/>
</dbReference>
<evidence type="ECO:0000313" key="2">
    <source>
        <dbReference type="Proteomes" id="UP001141552"/>
    </source>
</evidence>
<dbReference type="PANTHER" id="PTHR35507:SF1">
    <property type="entry name" value="TMF_TATA_BD DOMAIN-CONTAINING PROTEIN"/>
    <property type="match status" value="1"/>
</dbReference>
<dbReference type="EMBL" id="JAKUCV010000975">
    <property type="protein sequence ID" value="KAJ4848192.1"/>
    <property type="molecule type" value="Genomic_DNA"/>
</dbReference>
<gene>
    <name evidence="1" type="ORF">Tsubulata_031880</name>
</gene>
<reference evidence="1" key="1">
    <citation type="submission" date="2022-02" db="EMBL/GenBank/DDBJ databases">
        <authorList>
            <person name="Henning P.M."/>
            <person name="McCubbin A.G."/>
            <person name="Shore J.S."/>
        </authorList>
    </citation>
    <scope>NUCLEOTIDE SEQUENCE</scope>
    <source>
        <strain evidence="1">F60SS</strain>
        <tissue evidence="1">Leaves</tissue>
    </source>
</reference>
<sequence>FLVVAVIGVAVAESKKNRLVLQLKKSVELRDQMLLGMQKKLDNLCEQLFNSNEGACGGTLTQANKPLQSPPAKDAFGCAKINFVDCGCWLDGIVYCEAIQRG</sequence>
<proteinExistence type="predicted"/>
<organism evidence="1 2">
    <name type="scientific">Turnera subulata</name>
    <dbReference type="NCBI Taxonomy" id="218843"/>
    <lineage>
        <taxon>Eukaryota</taxon>
        <taxon>Viridiplantae</taxon>
        <taxon>Streptophyta</taxon>
        <taxon>Embryophyta</taxon>
        <taxon>Tracheophyta</taxon>
        <taxon>Spermatophyta</taxon>
        <taxon>Magnoliopsida</taxon>
        <taxon>eudicotyledons</taxon>
        <taxon>Gunneridae</taxon>
        <taxon>Pentapetalae</taxon>
        <taxon>rosids</taxon>
        <taxon>fabids</taxon>
        <taxon>Malpighiales</taxon>
        <taxon>Passifloraceae</taxon>
        <taxon>Turnera</taxon>
    </lineage>
</organism>
<reference evidence="1" key="2">
    <citation type="journal article" date="2023" name="Plants (Basel)">
        <title>Annotation of the Turnera subulata (Passifloraceae) Draft Genome Reveals the S-Locus Evolved after the Divergence of Turneroideae from Passifloroideae in a Stepwise Manner.</title>
        <authorList>
            <person name="Henning P.M."/>
            <person name="Roalson E.H."/>
            <person name="Mir W."/>
            <person name="McCubbin A.G."/>
            <person name="Shore J.S."/>
        </authorList>
    </citation>
    <scope>NUCLEOTIDE SEQUENCE</scope>
    <source>
        <strain evidence="1">F60SS</strain>
    </source>
</reference>
<dbReference type="AlphaFoldDB" id="A0A9Q0JPB7"/>
<dbReference type="OrthoDB" id="1894403at2759"/>